<dbReference type="Proteomes" id="UP000183567">
    <property type="component" value="Unassembled WGS sequence"/>
</dbReference>
<protein>
    <recommendedName>
        <fullName evidence="3">DUF659 domain-containing protein</fullName>
    </recommendedName>
</protein>
<feature type="non-terminal residue" evidence="1">
    <location>
        <position position="100"/>
    </location>
</feature>
<name>A0A1J8PLB0_9AGAM</name>
<gene>
    <name evidence="1" type="ORF">AZE42_14003</name>
</gene>
<sequence>MIGICGDAGGDEKRGRLLFLQKYPWMLITDCWSHQINLILGDYYKANMDISALVDNANGVIKWFNNHSFALGLLNGEQMSMSDKVLALILPIVTCWTSHF</sequence>
<dbReference type="OrthoDB" id="2423954at2759"/>
<keyword evidence="2" id="KW-1185">Reference proteome</keyword>
<reference evidence="1 2" key="1">
    <citation type="submission" date="2016-03" db="EMBL/GenBank/DDBJ databases">
        <title>Comparative genomics of the ectomycorrhizal sister species Rhizopogon vinicolor and Rhizopogon vesiculosus (Basidiomycota: Boletales) reveals a divergence of the mating type B locus.</title>
        <authorList>
            <person name="Mujic A.B."/>
            <person name="Kuo A."/>
            <person name="Tritt A."/>
            <person name="Lipzen A."/>
            <person name="Chen C."/>
            <person name="Johnson J."/>
            <person name="Sharma A."/>
            <person name="Barry K."/>
            <person name="Grigoriev I.V."/>
            <person name="Spatafora J.W."/>
        </authorList>
    </citation>
    <scope>NUCLEOTIDE SEQUENCE [LARGE SCALE GENOMIC DNA]</scope>
    <source>
        <strain evidence="1 2">AM-OR11-056</strain>
    </source>
</reference>
<dbReference type="AlphaFoldDB" id="A0A1J8PLB0"/>
<dbReference type="SUPFAM" id="SSF53098">
    <property type="entry name" value="Ribonuclease H-like"/>
    <property type="match status" value="1"/>
</dbReference>
<accession>A0A1J8PLB0</accession>
<evidence type="ECO:0000313" key="2">
    <source>
        <dbReference type="Proteomes" id="UP000183567"/>
    </source>
</evidence>
<proteinExistence type="predicted"/>
<comment type="caution">
    <text evidence="1">The sequence shown here is derived from an EMBL/GenBank/DDBJ whole genome shotgun (WGS) entry which is preliminary data.</text>
</comment>
<evidence type="ECO:0000313" key="1">
    <source>
        <dbReference type="EMBL" id="OJA09942.1"/>
    </source>
</evidence>
<dbReference type="EMBL" id="LVVM01005705">
    <property type="protein sequence ID" value="OJA09942.1"/>
    <property type="molecule type" value="Genomic_DNA"/>
</dbReference>
<dbReference type="STRING" id="180088.A0A1J8PLB0"/>
<evidence type="ECO:0008006" key="3">
    <source>
        <dbReference type="Google" id="ProtNLM"/>
    </source>
</evidence>
<organism evidence="1 2">
    <name type="scientific">Rhizopogon vesiculosus</name>
    <dbReference type="NCBI Taxonomy" id="180088"/>
    <lineage>
        <taxon>Eukaryota</taxon>
        <taxon>Fungi</taxon>
        <taxon>Dikarya</taxon>
        <taxon>Basidiomycota</taxon>
        <taxon>Agaricomycotina</taxon>
        <taxon>Agaricomycetes</taxon>
        <taxon>Agaricomycetidae</taxon>
        <taxon>Boletales</taxon>
        <taxon>Suillineae</taxon>
        <taxon>Rhizopogonaceae</taxon>
        <taxon>Rhizopogon</taxon>
    </lineage>
</organism>
<dbReference type="InterPro" id="IPR012337">
    <property type="entry name" value="RNaseH-like_sf"/>
</dbReference>